<evidence type="ECO:0000313" key="12">
    <source>
        <dbReference type="Proteomes" id="UP000054321"/>
    </source>
</evidence>
<dbReference type="CDD" id="cd18008">
    <property type="entry name" value="DEXDc_SHPRH-like"/>
    <property type="match status" value="1"/>
</dbReference>
<evidence type="ECO:0000259" key="9">
    <source>
        <dbReference type="PROSITE" id="PS51192"/>
    </source>
</evidence>
<dbReference type="SMART" id="SM00490">
    <property type="entry name" value="HELICc"/>
    <property type="match status" value="1"/>
</dbReference>
<dbReference type="InterPro" id="IPR001841">
    <property type="entry name" value="Znf_RING"/>
</dbReference>
<evidence type="ECO:0000256" key="3">
    <source>
        <dbReference type="ARBA" id="ARBA00022771"/>
    </source>
</evidence>
<dbReference type="OrthoDB" id="448448at2759"/>
<proteinExistence type="predicted"/>
<organism evidence="11 12">
    <name type="scientific">Oidiodendron maius (strain Zn)</name>
    <dbReference type="NCBI Taxonomy" id="913774"/>
    <lineage>
        <taxon>Eukaryota</taxon>
        <taxon>Fungi</taxon>
        <taxon>Dikarya</taxon>
        <taxon>Ascomycota</taxon>
        <taxon>Pezizomycotina</taxon>
        <taxon>Leotiomycetes</taxon>
        <taxon>Leotiomycetes incertae sedis</taxon>
        <taxon>Myxotrichaceae</taxon>
        <taxon>Oidiodendron</taxon>
    </lineage>
</organism>
<feature type="domain" description="Helicase C-terminal" evidence="10">
    <location>
        <begin position="761"/>
        <end position="892"/>
    </location>
</feature>
<dbReference type="InterPro" id="IPR017907">
    <property type="entry name" value="Znf_RING_CS"/>
</dbReference>
<dbReference type="HOGENOM" id="CLU_000315_2_7_1"/>
<dbReference type="InParanoid" id="A0A0C3CZ27"/>
<evidence type="ECO:0000256" key="4">
    <source>
        <dbReference type="ARBA" id="ARBA00022801"/>
    </source>
</evidence>
<dbReference type="PROSITE" id="PS50089">
    <property type="entry name" value="ZF_RING_2"/>
    <property type="match status" value="1"/>
</dbReference>
<dbReference type="Pfam" id="PF00271">
    <property type="entry name" value="Helicase_C"/>
    <property type="match status" value="1"/>
</dbReference>
<protein>
    <submittedName>
        <fullName evidence="11">Uncharacterized protein</fullName>
    </submittedName>
</protein>
<dbReference type="EMBL" id="KN832873">
    <property type="protein sequence ID" value="KIN04274.1"/>
    <property type="molecule type" value="Genomic_DNA"/>
</dbReference>
<dbReference type="InterPro" id="IPR014001">
    <property type="entry name" value="Helicase_ATP-bd"/>
</dbReference>
<dbReference type="PROSITE" id="PS51194">
    <property type="entry name" value="HELICASE_CTER"/>
    <property type="match status" value="1"/>
</dbReference>
<dbReference type="AlphaFoldDB" id="A0A0C3CZ27"/>
<dbReference type="InterPro" id="IPR049730">
    <property type="entry name" value="SNF2/RAD54-like_C"/>
</dbReference>
<dbReference type="InterPro" id="IPR038718">
    <property type="entry name" value="SNF2-like_sf"/>
</dbReference>
<dbReference type="GO" id="GO:0008094">
    <property type="term" value="F:ATP-dependent activity, acting on DNA"/>
    <property type="evidence" value="ECO:0007669"/>
    <property type="project" value="TreeGrafter"/>
</dbReference>
<feature type="domain" description="RING-type" evidence="8">
    <location>
        <begin position="677"/>
        <end position="729"/>
    </location>
</feature>
<dbReference type="GO" id="GO:0008270">
    <property type="term" value="F:zinc ion binding"/>
    <property type="evidence" value="ECO:0007669"/>
    <property type="project" value="UniProtKB-KW"/>
</dbReference>
<dbReference type="Gene3D" id="3.40.50.10810">
    <property type="entry name" value="Tandem AAA-ATPase domain"/>
    <property type="match status" value="1"/>
</dbReference>
<accession>A0A0C3CZ27</accession>
<dbReference type="Proteomes" id="UP000054321">
    <property type="component" value="Unassembled WGS sequence"/>
</dbReference>
<dbReference type="PROSITE" id="PS51192">
    <property type="entry name" value="HELICASE_ATP_BIND_1"/>
    <property type="match status" value="1"/>
</dbReference>
<dbReference type="GO" id="GO:0005524">
    <property type="term" value="F:ATP binding"/>
    <property type="evidence" value="ECO:0007669"/>
    <property type="project" value="UniProtKB-KW"/>
</dbReference>
<sequence length="892" mass="100778">MMLRMLPSPAFTLYSDTPVLTDRSWDGWWGDLLCPELPSGDPLLDDNGNKGSDATFANIEDIELWAEQSLPVYDPPSDTVPLPLPALPGDQRLDAVLQQCYGMIYRASVKVVGNMADVDMKLKTTNGSNDCYAFNICKSLTQIVLKFQDNVEFGYLNTHISKVLEPLLTKPLVQLEVLGSQSAILEVIGRATKAADAIVRVNINIYGPQDVADVRKEVARHLSDQKIYLQRPDSPKLGSVYDNPHVLKFSDIDISSFDFKAKVAPPRAEVSTDPKKLQKIVDNVYASLTRGSKLNRMEGDSRVETKLLPHQQEALDFMVQREVGPIPLEFCLWKPMEGDNKDWYIHAVTGAKSRLHHVETGGGILADEMGMGKTLSILALITKTFDSADKWVAPLDILSDNQREQRRSRATLVIVPSAVLINEWLNEIDIHLNGSLKILKYHGARRKELEPTLEKADIVLTTYHTLVVDYDKRLKPLHRIEWFRVVLDEAHIIRRHATTFNRATSELKAGNRWCLTGTPIQNKLEDFGALIAFIRASPFHNLAMFRRFVTTPFDESEERRAVATRNLTLLLESLCLRRGRDLLHLPDPKERVILLDFSKAERDLYKDTVDKMDRALRHKPGETRSTRMFGLFQIQLQLRILCNHGTYQHPLSWKRQSLLDEREAQLCQVGIDREVVCSVCCQPISLLNANRAYQRVGGNCAHVLCSDCLEESEELNEGVGDEVMSCPLCALSGAHVPGSRLGARTGDHDDGYLRPEGHSSKIEALVSDIKEDLWKSKSIVFSCWTHTLNLIERYFEKESIPYLRVDGDCPTVRRQKVLDDFSNKPENPILIMTTGTGAFGLNLTSANRVFIIEPQWNPSVENQAISRAIRMKQKEHVLVTRYMIRGTVEQVS</sequence>
<dbReference type="STRING" id="913774.A0A0C3CZ27"/>
<evidence type="ECO:0000256" key="6">
    <source>
        <dbReference type="ARBA" id="ARBA00022840"/>
    </source>
</evidence>
<dbReference type="Pfam" id="PF00176">
    <property type="entry name" value="SNF2-rel_dom"/>
    <property type="match status" value="1"/>
</dbReference>
<dbReference type="SMART" id="SM00487">
    <property type="entry name" value="DEXDc"/>
    <property type="match status" value="1"/>
</dbReference>
<dbReference type="PANTHER" id="PTHR45626">
    <property type="entry name" value="TRANSCRIPTION TERMINATION FACTOR 2-RELATED"/>
    <property type="match status" value="1"/>
</dbReference>
<evidence type="ECO:0000256" key="5">
    <source>
        <dbReference type="ARBA" id="ARBA00022833"/>
    </source>
</evidence>
<keyword evidence="5" id="KW-0862">Zinc</keyword>
<dbReference type="InterPro" id="IPR000330">
    <property type="entry name" value="SNF2_N"/>
</dbReference>
<gene>
    <name evidence="11" type="ORF">OIDMADRAFT_40320</name>
</gene>
<reference evidence="12" key="2">
    <citation type="submission" date="2015-01" db="EMBL/GenBank/DDBJ databases">
        <title>Evolutionary Origins and Diversification of the Mycorrhizal Mutualists.</title>
        <authorList>
            <consortium name="DOE Joint Genome Institute"/>
            <consortium name="Mycorrhizal Genomics Consortium"/>
            <person name="Kohler A."/>
            <person name="Kuo A."/>
            <person name="Nagy L.G."/>
            <person name="Floudas D."/>
            <person name="Copeland A."/>
            <person name="Barry K.W."/>
            <person name="Cichocki N."/>
            <person name="Veneault-Fourrey C."/>
            <person name="LaButti K."/>
            <person name="Lindquist E.A."/>
            <person name="Lipzen A."/>
            <person name="Lundell T."/>
            <person name="Morin E."/>
            <person name="Murat C."/>
            <person name="Riley R."/>
            <person name="Ohm R."/>
            <person name="Sun H."/>
            <person name="Tunlid A."/>
            <person name="Henrissat B."/>
            <person name="Grigoriev I.V."/>
            <person name="Hibbett D.S."/>
            <person name="Martin F."/>
        </authorList>
    </citation>
    <scope>NUCLEOTIDE SEQUENCE [LARGE SCALE GENOMIC DNA]</scope>
    <source>
        <strain evidence="12">Zn</strain>
    </source>
</reference>
<dbReference type="GO" id="GO:0006281">
    <property type="term" value="P:DNA repair"/>
    <property type="evidence" value="ECO:0007669"/>
    <property type="project" value="TreeGrafter"/>
</dbReference>
<dbReference type="GO" id="GO:0005634">
    <property type="term" value="C:nucleus"/>
    <property type="evidence" value="ECO:0007669"/>
    <property type="project" value="TreeGrafter"/>
</dbReference>
<keyword evidence="1" id="KW-0479">Metal-binding</keyword>
<dbReference type="CDD" id="cd18793">
    <property type="entry name" value="SF2_C_SNF"/>
    <property type="match status" value="1"/>
</dbReference>
<name>A0A0C3CZ27_OIDMZ</name>
<dbReference type="InterPro" id="IPR050628">
    <property type="entry name" value="SNF2_RAD54_helicase_TF"/>
</dbReference>
<dbReference type="InterPro" id="IPR001650">
    <property type="entry name" value="Helicase_C-like"/>
</dbReference>
<evidence type="ECO:0000256" key="1">
    <source>
        <dbReference type="ARBA" id="ARBA00022723"/>
    </source>
</evidence>
<dbReference type="InterPro" id="IPR027417">
    <property type="entry name" value="P-loop_NTPase"/>
</dbReference>
<evidence type="ECO:0000313" key="11">
    <source>
        <dbReference type="EMBL" id="KIN04274.1"/>
    </source>
</evidence>
<evidence type="ECO:0000256" key="7">
    <source>
        <dbReference type="PROSITE-ProRule" id="PRU00175"/>
    </source>
</evidence>
<keyword evidence="12" id="KW-1185">Reference proteome</keyword>
<evidence type="ECO:0000259" key="8">
    <source>
        <dbReference type="PROSITE" id="PS50089"/>
    </source>
</evidence>
<keyword evidence="4" id="KW-0378">Hydrolase</keyword>
<dbReference type="SUPFAM" id="SSF57850">
    <property type="entry name" value="RING/U-box"/>
    <property type="match status" value="1"/>
</dbReference>
<dbReference type="SUPFAM" id="SSF52540">
    <property type="entry name" value="P-loop containing nucleoside triphosphate hydrolases"/>
    <property type="match status" value="2"/>
</dbReference>
<dbReference type="PANTHER" id="PTHR45626:SF52">
    <property type="entry name" value="SINGLE-STRANDED DNA-DEPENDENT ATPASE (EUROFUNG)"/>
    <property type="match status" value="1"/>
</dbReference>
<keyword evidence="2" id="KW-0547">Nucleotide-binding</keyword>
<feature type="domain" description="Helicase ATP-binding" evidence="9">
    <location>
        <begin position="354"/>
        <end position="537"/>
    </location>
</feature>
<dbReference type="GO" id="GO:0016787">
    <property type="term" value="F:hydrolase activity"/>
    <property type="evidence" value="ECO:0007669"/>
    <property type="project" value="UniProtKB-KW"/>
</dbReference>
<dbReference type="Gene3D" id="3.40.50.300">
    <property type="entry name" value="P-loop containing nucleotide triphosphate hydrolases"/>
    <property type="match status" value="1"/>
</dbReference>
<evidence type="ECO:0000259" key="10">
    <source>
        <dbReference type="PROSITE" id="PS51194"/>
    </source>
</evidence>
<dbReference type="PROSITE" id="PS00518">
    <property type="entry name" value="ZF_RING_1"/>
    <property type="match status" value="1"/>
</dbReference>
<keyword evidence="6" id="KW-0067">ATP-binding</keyword>
<evidence type="ECO:0000256" key="2">
    <source>
        <dbReference type="ARBA" id="ARBA00022741"/>
    </source>
</evidence>
<reference evidence="11 12" key="1">
    <citation type="submission" date="2014-04" db="EMBL/GenBank/DDBJ databases">
        <authorList>
            <consortium name="DOE Joint Genome Institute"/>
            <person name="Kuo A."/>
            <person name="Martino E."/>
            <person name="Perotto S."/>
            <person name="Kohler A."/>
            <person name="Nagy L.G."/>
            <person name="Floudas D."/>
            <person name="Copeland A."/>
            <person name="Barry K.W."/>
            <person name="Cichocki N."/>
            <person name="Veneault-Fourrey C."/>
            <person name="LaButti K."/>
            <person name="Lindquist E.A."/>
            <person name="Lipzen A."/>
            <person name="Lundell T."/>
            <person name="Morin E."/>
            <person name="Murat C."/>
            <person name="Sun H."/>
            <person name="Tunlid A."/>
            <person name="Henrissat B."/>
            <person name="Grigoriev I.V."/>
            <person name="Hibbett D.S."/>
            <person name="Martin F."/>
            <person name="Nordberg H.P."/>
            <person name="Cantor M.N."/>
            <person name="Hua S.X."/>
        </authorList>
    </citation>
    <scope>NUCLEOTIDE SEQUENCE [LARGE SCALE GENOMIC DNA]</scope>
    <source>
        <strain evidence="11 12">Zn</strain>
    </source>
</reference>
<keyword evidence="3 7" id="KW-0863">Zinc-finger</keyword>